<organism evidence="3 4">
    <name type="scientific">Dendrobium nobile</name>
    <name type="common">Orchid</name>
    <dbReference type="NCBI Taxonomy" id="94219"/>
    <lineage>
        <taxon>Eukaryota</taxon>
        <taxon>Viridiplantae</taxon>
        <taxon>Streptophyta</taxon>
        <taxon>Embryophyta</taxon>
        <taxon>Tracheophyta</taxon>
        <taxon>Spermatophyta</taxon>
        <taxon>Magnoliopsida</taxon>
        <taxon>Liliopsida</taxon>
        <taxon>Asparagales</taxon>
        <taxon>Orchidaceae</taxon>
        <taxon>Epidendroideae</taxon>
        <taxon>Malaxideae</taxon>
        <taxon>Dendrobiinae</taxon>
        <taxon>Dendrobium</taxon>
    </lineage>
</organism>
<evidence type="ECO:0000256" key="1">
    <source>
        <dbReference type="SAM" id="MobiDB-lite"/>
    </source>
</evidence>
<evidence type="ECO:0000313" key="3">
    <source>
        <dbReference type="EMBL" id="KAI0501744.1"/>
    </source>
</evidence>
<comment type="caution">
    <text evidence="3">The sequence shown here is derived from an EMBL/GenBank/DDBJ whole genome shotgun (WGS) entry which is preliminary data.</text>
</comment>
<feature type="domain" description="Retrovirus-related Pol polyprotein from transposon TNT 1-94-like beta-barrel" evidence="2">
    <location>
        <begin position="559"/>
        <end position="637"/>
    </location>
</feature>
<dbReference type="AlphaFoldDB" id="A0A8T3B0B2"/>
<reference evidence="3" key="1">
    <citation type="journal article" date="2022" name="Front. Genet.">
        <title>Chromosome-Scale Assembly of the Dendrobium nobile Genome Provides Insights Into the Molecular Mechanism of the Biosynthesis of the Medicinal Active Ingredient of Dendrobium.</title>
        <authorList>
            <person name="Xu Q."/>
            <person name="Niu S.-C."/>
            <person name="Li K.-L."/>
            <person name="Zheng P.-J."/>
            <person name="Zhang X.-J."/>
            <person name="Jia Y."/>
            <person name="Liu Y."/>
            <person name="Niu Y.-X."/>
            <person name="Yu L.-H."/>
            <person name="Chen D.-F."/>
            <person name="Zhang G.-Q."/>
        </authorList>
    </citation>
    <scope>NUCLEOTIDE SEQUENCE</scope>
    <source>
        <tissue evidence="3">Leaf</tissue>
    </source>
</reference>
<dbReference type="PANTHER" id="PTHR47481">
    <property type="match status" value="1"/>
</dbReference>
<feature type="region of interest" description="Disordered" evidence="1">
    <location>
        <begin position="477"/>
        <end position="508"/>
    </location>
</feature>
<gene>
    <name evidence="3" type="ORF">KFK09_016689</name>
</gene>
<protein>
    <recommendedName>
        <fullName evidence="2">Retrovirus-related Pol polyprotein from transposon TNT 1-94-like beta-barrel domain-containing protein</fullName>
    </recommendedName>
</protein>
<feature type="compositionally biased region" description="Low complexity" evidence="1">
    <location>
        <begin position="488"/>
        <end position="505"/>
    </location>
</feature>
<accession>A0A8T3B0B2</accession>
<keyword evidence="4" id="KW-1185">Reference proteome</keyword>
<dbReference type="InterPro" id="IPR054722">
    <property type="entry name" value="PolX-like_BBD"/>
</dbReference>
<evidence type="ECO:0000259" key="2">
    <source>
        <dbReference type="Pfam" id="PF22936"/>
    </source>
</evidence>
<evidence type="ECO:0000313" key="4">
    <source>
        <dbReference type="Proteomes" id="UP000829196"/>
    </source>
</evidence>
<dbReference type="Pfam" id="PF22936">
    <property type="entry name" value="Pol_BBD"/>
    <property type="match status" value="1"/>
</dbReference>
<proteinExistence type="predicted"/>
<dbReference type="PANTHER" id="PTHR47481:SF22">
    <property type="entry name" value="RETROTRANSPOSON GAG DOMAIN-CONTAINING PROTEIN"/>
    <property type="match status" value="1"/>
</dbReference>
<sequence length="692" mass="77569">MTQIKILVTNPLTSENYPLWRSQVEKIFCANGFMGFLDGSIKSPDPSSPTHQTNRESHYQMWSLLDQNIASALLSVISVSILPYVLSLKHCAEIWSTLSHRLQASTRSRTVQLKNEVYHLTKGEQTMTQYLLTVKSKVDAIAATGCSLDPEEIIFHTLNGLPAKYQTELILSESGRARPTPSSPTSVFLIRKLSKADELLFEAFKAVASPSPARRCCSQIPTEPNPRLPLVLHGQGRKTPDLPLLFCPDSRPAALSLPLWFSVRRKQEEPKLLPRVTWLRRSQSDLQALKPPVPRALPCLQASRRQAPFLSRIRMPRTEPDIGLARPLLCNPKLLLLPWSRQNIWWVISWWSLQIQIIADPIEISWNCCFYVNRLLIIWMDTMVVIDGLLRAAGLSVLRRPGSSSLVAQRHEPDSVIVLFAFEPHEQNPFGDPQQPITLDDLYTLLCSEELNLAYEASQELQSLTLSDNTLALTASRGKARGRNTYARGRSSNSQRTNRSTNPSNRADRQLYRNTICQICSKQGHSAVKCWYRHDTNYQEPPQSQALFSPTDGPAQTDWFLDTGASTHLTSNPSHLRTTEPYTGQSQVTLGNGHQLLIQYTGKGLLPTPTSNLKLHNLYQVPDMSFNLLSVSQLTQDNSCTVTFSSHGYQIKDLKTKRVLLQGPCHNGLYSVHSSAPSSSLALLSVQTIPDL</sequence>
<dbReference type="EMBL" id="JAGYWB010000012">
    <property type="protein sequence ID" value="KAI0501744.1"/>
    <property type="molecule type" value="Genomic_DNA"/>
</dbReference>
<dbReference type="OrthoDB" id="689502at2759"/>
<name>A0A8T3B0B2_DENNO</name>
<dbReference type="Pfam" id="PF14223">
    <property type="entry name" value="Retrotran_gag_2"/>
    <property type="match status" value="1"/>
</dbReference>
<dbReference type="Proteomes" id="UP000829196">
    <property type="component" value="Unassembled WGS sequence"/>
</dbReference>